<gene>
    <name evidence="6" type="ORF">dsat_1173</name>
</gene>
<evidence type="ECO:0000256" key="5">
    <source>
        <dbReference type="SAM" id="MobiDB-lite"/>
    </source>
</evidence>
<keyword evidence="2" id="KW-0690">Ribosome biogenesis</keyword>
<dbReference type="InterPro" id="IPR006839">
    <property type="entry name" value="DarP"/>
</dbReference>
<keyword evidence="4" id="KW-0694">RNA-binding</keyword>
<dbReference type="Pfam" id="PF04751">
    <property type="entry name" value="DarP"/>
    <property type="match status" value="1"/>
</dbReference>
<dbReference type="OrthoDB" id="5293604at2"/>
<evidence type="ECO:0000256" key="3">
    <source>
        <dbReference type="ARBA" id="ARBA00022730"/>
    </source>
</evidence>
<dbReference type="Gene3D" id="1.10.60.30">
    <property type="entry name" value="PSPTO4464-like domains"/>
    <property type="match status" value="2"/>
</dbReference>
<dbReference type="RefSeq" id="WP_020887870.1">
    <property type="nucleotide sequence ID" value="NZ_ATHI01000030.1"/>
</dbReference>
<keyword evidence="7" id="KW-1185">Reference proteome</keyword>
<dbReference type="PATRIC" id="fig|1121439.3.peg.2555"/>
<dbReference type="InterPro" id="IPR023153">
    <property type="entry name" value="DarP_sf"/>
</dbReference>
<dbReference type="GO" id="GO:0005829">
    <property type="term" value="C:cytosol"/>
    <property type="evidence" value="ECO:0007669"/>
    <property type="project" value="TreeGrafter"/>
</dbReference>
<organism evidence="6 7">
    <name type="scientific">Alkalidesulfovibrio alkalitolerans DSM 16529</name>
    <dbReference type="NCBI Taxonomy" id="1121439"/>
    <lineage>
        <taxon>Bacteria</taxon>
        <taxon>Pseudomonadati</taxon>
        <taxon>Thermodesulfobacteriota</taxon>
        <taxon>Desulfovibrionia</taxon>
        <taxon>Desulfovibrionales</taxon>
        <taxon>Desulfovibrionaceae</taxon>
        <taxon>Alkalidesulfovibrio</taxon>
    </lineage>
</organism>
<evidence type="ECO:0008006" key="8">
    <source>
        <dbReference type="Google" id="ProtNLM"/>
    </source>
</evidence>
<accession>S7T375</accession>
<dbReference type="SUPFAM" id="SSF158710">
    <property type="entry name" value="PSPTO4464-like"/>
    <property type="match status" value="1"/>
</dbReference>
<sequence length="193" mass="21686">MRYDDDDFDPTIKSRSQVKREMHALQKLGERLVSLSPARLKKLGLSDDLYEAVLLAARITDNEGRRRQIQYLGRLMRETDTAAVEALFTEVDEAKALDAARFKRLERWRDGLIAGDAAILDEILAEFPDLDVQRARQLARTAAGEAKKGKPPRSSRELFRILRKHLEQSTCPAALDESGQCDDAASDDTETAS</sequence>
<name>S7T375_9BACT</name>
<reference evidence="6 7" key="1">
    <citation type="journal article" date="2013" name="Genome Announc.">
        <title>Draft genome sequences for three mercury-methylating, sulfate-reducing bacteria.</title>
        <authorList>
            <person name="Brown S.D."/>
            <person name="Hurt R.A.Jr."/>
            <person name="Gilmour C.C."/>
            <person name="Elias D.A."/>
        </authorList>
    </citation>
    <scope>NUCLEOTIDE SEQUENCE [LARGE SCALE GENOMIC DNA]</scope>
    <source>
        <strain evidence="6 7">DSM 16529</strain>
    </source>
</reference>
<dbReference type="GO" id="GO:0019843">
    <property type="term" value="F:rRNA binding"/>
    <property type="evidence" value="ECO:0007669"/>
    <property type="project" value="UniProtKB-KW"/>
</dbReference>
<protein>
    <recommendedName>
        <fullName evidence="8">Ribosome-associated protein</fullName>
    </recommendedName>
</protein>
<evidence type="ECO:0000313" key="6">
    <source>
        <dbReference type="EMBL" id="EPR31046.1"/>
    </source>
</evidence>
<dbReference type="STRING" id="1121439.dsat_1173"/>
<dbReference type="PIRSF" id="PIRSF016183">
    <property type="entry name" value="UCP016183"/>
    <property type="match status" value="1"/>
</dbReference>
<proteinExistence type="inferred from homology"/>
<dbReference type="PANTHER" id="PTHR38101">
    <property type="entry name" value="UPF0307 PROTEIN YJGA"/>
    <property type="match status" value="1"/>
</dbReference>
<evidence type="ECO:0000256" key="4">
    <source>
        <dbReference type="ARBA" id="ARBA00022884"/>
    </source>
</evidence>
<feature type="compositionally biased region" description="Acidic residues" evidence="5">
    <location>
        <begin position="184"/>
        <end position="193"/>
    </location>
</feature>
<dbReference type="PANTHER" id="PTHR38101:SF1">
    <property type="entry name" value="UPF0307 PROTEIN YJGA"/>
    <property type="match status" value="1"/>
</dbReference>
<dbReference type="eggNOG" id="COG3028">
    <property type="taxonomic scope" value="Bacteria"/>
</dbReference>
<comment type="caution">
    <text evidence="6">The sequence shown here is derived from an EMBL/GenBank/DDBJ whole genome shotgun (WGS) entry which is preliminary data.</text>
</comment>
<dbReference type="NCBIfam" id="NF003593">
    <property type="entry name" value="PRK05255.1-1"/>
    <property type="match status" value="1"/>
</dbReference>
<feature type="region of interest" description="Disordered" evidence="5">
    <location>
        <begin position="172"/>
        <end position="193"/>
    </location>
</feature>
<dbReference type="EMBL" id="ATHI01000030">
    <property type="protein sequence ID" value="EPR31046.1"/>
    <property type="molecule type" value="Genomic_DNA"/>
</dbReference>
<dbReference type="Proteomes" id="UP000014975">
    <property type="component" value="Unassembled WGS sequence"/>
</dbReference>
<keyword evidence="1" id="KW-0963">Cytoplasm</keyword>
<evidence type="ECO:0000313" key="7">
    <source>
        <dbReference type="Proteomes" id="UP000014975"/>
    </source>
</evidence>
<dbReference type="GO" id="GO:0042254">
    <property type="term" value="P:ribosome biogenesis"/>
    <property type="evidence" value="ECO:0007669"/>
    <property type="project" value="UniProtKB-KW"/>
</dbReference>
<evidence type="ECO:0000256" key="1">
    <source>
        <dbReference type="ARBA" id="ARBA00022490"/>
    </source>
</evidence>
<evidence type="ECO:0000256" key="2">
    <source>
        <dbReference type="ARBA" id="ARBA00022517"/>
    </source>
</evidence>
<dbReference type="HAMAP" id="MF_00765">
    <property type="entry name" value="DarP"/>
    <property type="match status" value="1"/>
</dbReference>
<dbReference type="AlphaFoldDB" id="S7T375"/>
<dbReference type="CDD" id="cd16331">
    <property type="entry name" value="YjgA-like"/>
    <property type="match status" value="1"/>
</dbReference>
<keyword evidence="3" id="KW-0699">rRNA-binding</keyword>